<dbReference type="AlphaFoldDB" id="A0AA37UM98"/>
<organism evidence="1 2">
    <name type="scientific">Arenivirga flava</name>
    <dbReference type="NCBI Taxonomy" id="1930060"/>
    <lineage>
        <taxon>Bacteria</taxon>
        <taxon>Bacillati</taxon>
        <taxon>Actinomycetota</taxon>
        <taxon>Actinomycetes</taxon>
        <taxon>Micrococcales</taxon>
        <taxon>Microbacteriaceae</taxon>
        <taxon>Arenivirga</taxon>
    </lineage>
</organism>
<dbReference type="RefSeq" id="WP_284233823.1">
    <property type="nucleotide sequence ID" value="NZ_BSUL01000001.1"/>
</dbReference>
<dbReference type="Gene3D" id="3.80.30.30">
    <property type="match status" value="1"/>
</dbReference>
<evidence type="ECO:0000313" key="2">
    <source>
        <dbReference type="Proteomes" id="UP001157160"/>
    </source>
</evidence>
<accession>A0AA37UM98</accession>
<protein>
    <submittedName>
        <fullName evidence="1">Uncharacterized protein</fullName>
    </submittedName>
</protein>
<dbReference type="EMBL" id="BSUL01000001">
    <property type="protein sequence ID" value="GMA29576.1"/>
    <property type="molecule type" value="Genomic_DNA"/>
</dbReference>
<reference evidence="1 2" key="1">
    <citation type="journal article" date="2014" name="Int. J. Syst. Evol. Microbiol.">
        <title>Complete genome sequence of Corynebacterium casei LMG S-19264T (=DSM 44701T), isolated from a smear-ripened cheese.</title>
        <authorList>
            <consortium name="US DOE Joint Genome Institute (JGI-PGF)"/>
            <person name="Walter F."/>
            <person name="Albersmeier A."/>
            <person name="Kalinowski J."/>
            <person name="Ruckert C."/>
        </authorList>
    </citation>
    <scope>NUCLEOTIDE SEQUENCE [LARGE SCALE GENOMIC DNA]</scope>
    <source>
        <strain evidence="1 2">NBRC 112289</strain>
    </source>
</reference>
<name>A0AA37UM98_9MICO</name>
<sequence>MHVNFSPIILTPTWFEDWTDLLLQIDAALSPATTAQIAAEVIFLTHNEALHETNLGWHTKAEELLWRPDLQEPKLSQNGQLNVRYRANQKRMHLDRFLALADRVLPYCCICYAFGLGIDRLRRSVIAMSGMK</sequence>
<comment type="caution">
    <text evidence="1">The sequence shown here is derived from an EMBL/GenBank/DDBJ whole genome shotgun (WGS) entry which is preliminary data.</text>
</comment>
<keyword evidence="2" id="KW-1185">Reference proteome</keyword>
<proteinExistence type="predicted"/>
<evidence type="ECO:0000313" key="1">
    <source>
        <dbReference type="EMBL" id="GMA29576.1"/>
    </source>
</evidence>
<dbReference type="Proteomes" id="UP001157160">
    <property type="component" value="Unassembled WGS sequence"/>
</dbReference>
<gene>
    <name evidence="1" type="ORF">GCM10025874_28290</name>
</gene>